<organism evidence="1">
    <name type="scientific">Amphimedon queenslandica</name>
    <name type="common">Sponge</name>
    <dbReference type="NCBI Taxonomy" id="400682"/>
    <lineage>
        <taxon>Eukaryota</taxon>
        <taxon>Metazoa</taxon>
        <taxon>Porifera</taxon>
        <taxon>Demospongiae</taxon>
        <taxon>Heteroscleromorpha</taxon>
        <taxon>Haplosclerida</taxon>
        <taxon>Niphatidae</taxon>
        <taxon>Amphimedon</taxon>
    </lineage>
</organism>
<evidence type="ECO:0000313" key="1">
    <source>
        <dbReference type="EnsemblMetazoa" id="Aqu2.1.18717_001"/>
    </source>
</evidence>
<dbReference type="InParanoid" id="A0A1X7TUI6"/>
<accession>A0A1X7TUI6</accession>
<protein>
    <submittedName>
        <fullName evidence="1">Uncharacterized protein</fullName>
    </submittedName>
</protein>
<reference evidence="1" key="1">
    <citation type="submission" date="2017-05" db="UniProtKB">
        <authorList>
            <consortium name="EnsemblMetazoa"/>
        </authorList>
    </citation>
    <scope>IDENTIFICATION</scope>
</reference>
<sequence>KLVLDSLLYYVRAVIDLKNPMLVDVVVKALPLYHFLSGFSIPNQLLHSLREEPEADTLIFAELAALVNDKS</sequence>
<dbReference type="AlphaFoldDB" id="A0A1X7TUI6"/>
<proteinExistence type="predicted"/>
<name>A0A1X7TUI6_AMPQE</name>
<dbReference type="EnsemblMetazoa" id="Aqu2.1.18717_001">
    <property type="protein sequence ID" value="Aqu2.1.18717_001"/>
    <property type="gene ID" value="Aqu2.1.18717"/>
</dbReference>